<sequence length="345" mass="40132">MQRDRRNNAGNRMAKLLDEEEECQDEFYKQNYGGFEETASDNEYEAEEEGEDLVDSDFSIDENDEPVSDAEGGDENQKKKRRLVTKAYKEPVPKKEKLKQPKPPKTSPKIKRLSSFSNESLGRKSVRKSTLARTAETAQRIKVRDLEQRKKVKKQSVEERIPTQAELLAECKITEQENLKSLERYQKLENEKKAKRPLKKHGSGPVIQYRSTRMPIIEEIDKDSTVKEEVTDIQPKYCERTFITIYNDPNDVTFKKVFNVKPAPILPKKLKCAVTGKPASYIDPVTRVPYHGRTCLKIIRLAYYDYMEHHGDKNNALVANFLKWLSQNKKRLRNELITEQKVSFQ</sequence>
<organism evidence="5 6">
    <name type="scientific">Diabrotica virgifera virgifera</name>
    <name type="common">western corn rootworm</name>
    <dbReference type="NCBI Taxonomy" id="50390"/>
    <lineage>
        <taxon>Eukaryota</taxon>
        <taxon>Metazoa</taxon>
        <taxon>Ecdysozoa</taxon>
        <taxon>Arthropoda</taxon>
        <taxon>Hexapoda</taxon>
        <taxon>Insecta</taxon>
        <taxon>Pterygota</taxon>
        <taxon>Neoptera</taxon>
        <taxon>Endopterygota</taxon>
        <taxon>Coleoptera</taxon>
        <taxon>Polyphaga</taxon>
        <taxon>Cucujiformia</taxon>
        <taxon>Chrysomeloidea</taxon>
        <taxon>Chrysomelidae</taxon>
        <taxon>Galerucinae</taxon>
        <taxon>Diabroticina</taxon>
        <taxon>Diabroticites</taxon>
        <taxon>Diabrotica</taxon>
    </lineage>
</organism>
<feature type="compositionally biased region" description="Basic and acidic residues" evidence="3">
    <location>
        <begin position="87"/>
        <end position="99"/>
    </location>
</feature>
<evidence type="ECO:0000256" key="1">
    <source>
        <dbReference type="ARBA" id="ARBA00006832"/>
    </source>
</evidence>
<dbReference type="SMART" id="SM00993">
    <property type="entry name" value="YL1_C"/>
    <property type="match status" value="1"/>
</dbReference>
<comment type="similarity">
    <text evidence="1">Belongs to the VPS72/YL1 family.</text>
</comment>
<feature type="compositionally biased region" description="Acidic residues" evidence="3">
    <location>
        <begin position="38"/>
        <end position="74"/>
    </location>
</feature>
<dbReference type="EnsemblMetazoa" id="XM_050650990.1">
    <property type="protein sequence ID" value="XP_050506947.1"/>
    <property type="gene ID" value="LOC126884771"/>
</dbReference>
<feature type="compositionally biased region" description="Basic residues" evidence="3">
    <location>
        <begin position="100"/>
        <end position="112"/>
    </location>
</feature>
<name>A0ABM5K9T1_DIAVI</name>
<evidence type="ECO:0000259" key="4">
    <source>
        <dbReference type="SMART" id="SM00993"/>
    </source>
</evidence>
<dbReference type="Pfam" id="PF08265">
    <property type="entry name" value="YL1_C"/>
    <property type="match status" value="1"/>
</dbReference>
<dbReference type="Proteomes" id="UP001652700">
    <property type="component" value="Unplaced"/>
</dbReference>
<dbReference type="GeneID" id="126884771"/>
<proteinExistence type="inferred from homology"/>
<dbReference type="InterPro" id="IPR013272">
    <property type="entry name" value="Vps72/YL1_C"/>
</dbReference>
<protein>
    <recommendedName>
        <fullName evidence="2">Vacuolar protein sorting-associated protein 72 homolog</fullName>
    </recommendedName>
</protein>
<evidence type="ECO:0000256" key="2">
    <source>
        <dbReference type="ARBA" id="ARBA00020000"/>
    </source>
</evidence>
<evidence type="ECO:0000256" key="3">
    <source>
        <dbReference type="SAM" id="MobiDB-lite"/>
    </source>
</evidence>
<dbReference type="RefSeq" id="XP_050506947.1">
    <property type="nucleotide sequence ID" value="XM_050650990.1"/>
</dbReference>
<dbReference type="Pfam" id="PF05764">
    <property type="entry name" value="YL1"/>
    <property type="match status" value="1"/>
</dbReference>
<evidence type="ECO:0000313" key="5">
    <source>
        <dbReference type="EnsemblMetazoa" id="XP_050506947.1"/>
    </source>
</evidence>
<feature type="region of interest" description="Disordered" evidence="3">
    <location>
        <begin position="28"/>
        <end position="135"/>
    </location>
</feature>
<evidence type="ECO:0000313" key="6">
    <source>
        <dbReference type="Proteomes" id="UP001652700"/>
    </source>
</evidence>
<keyword evidence="6" id="KW-1185">Reference proteome</keyword>
<dbReference type="PANTHER" id="PTHR13275">
    <property type="entry name" value="YL-1 PROTEIN TRANSCRIPTION FACTOR-LIKE 1"/>
    <property type="match status" value="1"/>
</dbReference>
<reference evidence="5" key="1">
    <citation type="submission" date="2025-05" db="UniProtKB">
        <authorList>
            <consortium name="EnsemblMetazoa"/>
        </authorList>
    </citation>
    <scope>IDENTIFICATION</scope>
</reference>
<dbReference type="PANTHER" id="PTHR13275:SF4">
    <property type="entry name" value="VACUOLAR PROTEIN SORTING-ASSOCIATED PROTEIN 72 HOMOLOG"/>
    <property type="match status" value="1"/>
</dbReference>
<feature type="domain" description="Vps72/YL1 C-terminal" evidence="4">
    <location>
        <begin position="270"/>
        <end position="299"/>
    </location>
</feature>
<dbReference type="InterPro" id="IPR046757">
    <property type="entry name" value="YL1_N"/>
</dbReference>
<accession>A0ABM5K9T1</accession>